<keyword evidence="6 13" id="KW-1133">Transmembrane helix</keyword>
<dbReference type="SMART" id="SM00947">
    <property type="entry name" value="Pro_CA"/>
    <property type="match status" value="1"/>
</dbReference>
<evidence type="ECO:0000256" key="2">
    <source>
        <dbReference type="ARBA" id="ARBA00006217"/>
    </source>
</evidence>
<comment type="catalytic activity">
    <reaction evidence="10">
        <text>hydrogencarbonate + H(+) = CO2 + H2O</text>
        <dbReference type="Rhea" id="RHEA:10748"/>
        <dbReference type="ChEBI" id="CHEBI:15377"/>
        <dbReference type="ChEBI" id="CHEBI:15378"/>
        <dbReference type="ChEBI" id="CHEBI:16526"/>
        <dbReference type="ChEBI" id="CHEBI:17544"/>
        <dbReference type="EC" id="4.2.1.1"/>
    </reaction>
</comment>
<evidence type="ECO:0000256" key="12">
    <source>
        <dbReference type="SAM" id="MobiDB-lite"/>
    </source>
</evidence>
<feature type="transmembrane region" description="Helical" evidence="13">
    <location>
        <begin position="396"/>
        <end position="423"/>
    </location>
</feature>
<comment type="subcellular location">
    <subcellularLocation>
        <location evidence="1">Membrane</location>
        <topology evidence="1">Multi-pass membrane protein</topology>
    </subcellularLocation>
</comment>
<dbReference type="GO" id="GO:0015976">
    <property type="term" value="P:carbon utilization"/>
    <property type="evidence" value="ECO:0007669"/>
    <property type="project" value="InterPro"/>
</dbReference>
<feature type="transmembrane region" description="Helical" evidence="13">
    <location>
        <begin position="218"/>
        <end position="237"/>
    </location>
</feature>
<reference evidence="15 16" key="1">
    <citation type="submission" date="2018-08" db="EMBL/GenBank/DDBJ databases">
        <title>Genomic Encyclopedia of Archaeal and Bacterial Type Strains, Phase II (KMG-II): from individual species to whole genera.</title>
        <authorList>
            <person name="Goeker M."/>
        </authorList>
    </citation>
    <scope>NUCLEOTIDE SEQUENCE [LARGE SCALE GENOMIC DNA]</scope>
    <source>
        <strain evidence="15 16">DSM 45791</strain>
    </source>
</reference>
<dbReference type="InterPro" id="IPR001902">
    <property type="entry name" value="SLC26A/SulP_fam"/>
</dbReference>
<evidence type="ECO:0000256" key="1">
    <source>
        <dbReference type="ARBA" id="ARBA00004141"/>
    </source>
</evidence>
<name>A0A3E0I1D9_9PSEU</name>
<feature type="binding site" evidence="11">
    <location>
        <position position="603"/>
    </location>
    <ligand>
        <name>Zn(2+)</name>
        <dbReference type="ChEBI" id="CHEBI:29105"/>
    </ligand>
</feature>
<keyword evidence="11" id="KW-0479">Metal-binding</keyword>
<evidence type="ECO:0000313" key="15">
    <source>
        <dbReference type="EMBL" id="REH52005.1"/>
    </source>
</evidence>
<dbReference type="PROSITE" id="PS00704">
    <property type="entry name" value="PROK_CO2_ANHYDRASE_1"/>
    <property type="match status" value="1"/>
</dbReference>
<comment type="caution">
    <text evidence="15">The sequence shown here is derived from an EMBL/GenBank/DDBJ whole genome shotgun (WGS) entry which is preliminary data.</text>
</comment>
<dbReference type="PROSITE" id="PS00705">
    <property type="entry name" value="PROK_CO2_ANHYDRASE_2"/>
    <property type="match status" value="1"/>
</dbReference>
<feature type="binding site" evidence="11">
    <location>
        <position position="661"/>
    </location>
    <ligand>
        <name>Zn(2+)</name>
        <dbReference type="ChEBI" id="CHEBI:29105"/>
    </ligand>
</feature>
<feature type="binding site" evidence="11">
    <location>
        <position position="664"/>
    </location>
    <ligand>
        <name>Zn(2+)</name>
        <dbReference type="ChEBI" id="CHEBI:29105"/>
    </ligand>
</feature>
<keyword evidence="5 11" id="KW-0862">Zinc</keyword>
<sequence length="767" mass="80327">MEITETSTTESGESRLSVADQRTKKSHAGEHTTAGPPTGLRTVLRFDLPASFVVFLVAVPLSLGIAAASGAPLIAGLIAAVVGGVVGGLLSGAPLQVAGPAAGLTVIVAGLVAQFGWAATAAITVGAGLVQLLLGLSRVGRLALSLSPAVVHGMLAGIGVTIAIGQLHVMLGGTNQGSVLDNVTELPGQIAGLNPGALLVGALTIAVMLLWPKIPKVNVVPAPLVAVALGTAVAAGFRLDLVRVSLPSDIINEVVLPQLPSGPVLAIIGGILTVALVASVESLLSAVAVDKLHDGPRANLDKELLAQGAANMVSGALGGLPVTGVIVRSSTNVAAGAKTRWSTILHGIWMLLAVLLLASVLRMIPMAALAAVLVVIGIRLVSVAHMKQLWRHREMVVYAATLLGVIGFGLVEGVLVGLAVALLSAFYRLTHSTVEVQQADGRWWVTVRGSLVFLGAGRLVRELRAIPLREQVVLELHVDFMDHGVFEAINDWRVGYERTGGRVRVDEVLDSWYHRAIGGRPERRKSVRGNVPPRWFAPWSHWQRAEPADVELADVDLAAQADDSDHLIAGVRAFDKHAAELVRPFLSELAEHGQRPKQLFITCSDSRVLPNLFTSSGPGDQFSLRNVGNLVPGFGEDASVGSAVEYAVDVLSVQEIVVCGHSDCGAMKAVLAQSVAEGSALHDWLRHAEPSLLRLAATTGEDAKMPANERLCLANIAQQLTNLLSYPNVAAAVAAGKVKLVGMYFDIAAAKAFLVDPDRRALRDITV</sequence>
<feature type="transmembrane region" description="Helical" evidence="13">
    <location>
        <begin position="48"/>
        <end position="66"/>
    </location>
</feature>
<keyword evidence="4 13" id="KW-0812">Transmembrane</keyword>
<feature type="region of interest" description="Disordered" evidence="12">
    <location>
        <begin position="1"/>
        <end position="36"/>
    </location>
</feature>
<dbReference type="Proteomes" id="UP000256269">
    <property type="component" value="Unassembled WGS sequence"/>
</dbReference>
<dbReference type="OrthoDB" id="9771198at2"/>
<evidence type="ECO:0000256" key="4">
    <source>
        <dbReference type="ARBA" id="ARBA00022692"/>
    </source>
</evidence>
<dbReference type="InterPro" id="IPR011547">
    <property type="entry name" value="SLC26A/SulP_dom"/>
</dbReference>
<dbReference type="Pfam" id="PF00916">
    <property type="entry name" value="Sulfate_transp"/>
    <property type="match status" value="1"/>
</dbReference>
<evidence type="ECO:0000256" key="11">
    <source>
        <dbReference type="PIRSR" id="PIRSR601765-1"/>
    </source>
</evidence>
<dbReference type="GO" id="GO:0008270">
    <property type="term" value="F:zinc ion binding"/>
    <property type="evidence" value="ECO:0007669"/>
    <property type="project" value="InterPro"/>
</dbReference>
<evidence type="ECO:0000256" key="6">
    <source>
        <dbReference type="ARBA" id="ARBA00022989"/>
    </source>
</evidence>
<keyword evidence="8" id="KW-0456">Lyase</keyword>
<gene>
    <name evidence="15" type="ORF">BCF44_103454</name>
</gene>
<dbReference type="Pfam" id="PF00484">
    <property type="entry name" value="Pro_CA"/>
    <property type="match status" value="1"/>
</dbReference>
<evidence type="ECO:0000256" key="3">
    <source>
        <dbReference type="ARBA" id="ARBA00012925"/>
    </source>
</evidence>
<dbReference type="GO" id="GO:0016020">
    <property type="term" value="C:membrane"/>
    <property type="evidence" value="ECO:0007669"/>
    <property type="project" value="UniProtKB-SubCell"/>
</dbReference>
<dbReference type="GO" id="GO:0055085">
    <property type="term" value="P:transmembrane transport"/>
    <property type="evidence" value="ECO:0007669"/>
    <property type="project" value="InterPro"/>
</dbReference>
<feature type="transmembrane region" description="Helical" evidence="13">
    <location>
        <begin position="347"/>
        <end position="376"/>
    </location>
</feature>
<dbReference type="InterPro" id="IPR001765">
    <property type="entry name" value="Carbonic_anhydrase"/>
</dbReference>
<evidence type="ECO:0000256" key="13">
    <source>
        <dbReference type="SAM" id="Phobius"/>
    </source>
</evidence>
<dbReference type="Gene3D" id="3.40.1050.10">
    <property type="entry name" value="Carbonic anhydrase"/>
    <property type="match status" value="1"/>
</dbReference>
<comment type="similarity">
    <text evidence="2">Belongs to the beta-class carbonic anhydrase family.</text>
</comment>
<evidence type="ECO:0000256" key="10">
    <source>
        <dbReference type="ARBA" id="ARBA00048348"/>
    </source>
</evidence>
<feature type="domain" description="SLC26A/SulP transporter" evidence="14">
    <location>
        <begin position="44"/>
        <end position="400"/>
    </location>
</feature>
<dbReference type="EMBL" id="QUNO01000003">
    <property type="protein sequence ID" value="REH52005.1"/>
    <property type="molecule type" value="Genomic_DNA"/>
</dbReference>
<comment type="function">
    <text evidence="9">Catalyzes the reversible hydration of carbon dioxide to form bicarbonate.</text>
</comment>
<accession>A0A3E0I1D9</accession>
<feature type="transmembrane region" description="Helical" evidence="13">
    <location>
        <begin position="191"/>
        <end position="211"/>
    </location>
</feature>
<evidence type="ECO:0000256" key="7">
    <source>
        <dbReference type="ARBA" id="ARBA00023136"/>
    </source>
</evidence>
<keyword evidence="16" id="KW-1185">Reference proteome</keyword>
<evidence type="ECO:0000313" key="16">
    <source>
        <dbReference type="Proteomes" id="UP000256269"/>
    </source>
</evidence>
<keyword evidence="7 13" id="KW-0472">Membrane</keyword>
<dbReference type="InterPro" id="IPR015892">
    <property type="entry name" value="Carbonic_anhydrase_CS"/>
</dbReference>
<evidence type="ECO:0000256" key="9">
    <source>
        <dbReference type="ARBA" id="ARBA00024993"/>
    </source>
</evidence>
<feature type="transmembrane region" description="Helical" evidence="13">
    <location>
        <begin position="115"/>
        <end position="137"/>
    </location>
</feature>
<comment type="cofactor">
    <cofactor evidence="11">
        <name>Zn(2+)</name>
        <dbReference type="ChEBI" id="CHEBI:29105"/>
    </cofactor>
    <text evidence="11">Binds 1 zinc ion per subunit.</text>
</comment>
<evidence type="ECO:0000256" key="5">
    <source>
        <dbReference type="ARBA" id="ARBA00022833"/>
    </source>
</evidence>
<dbReference type="InterPro" id="IPR036874">
    <property type="entry name" value="Carbonic_anhydrase_sf"/>
</dbReference>
<protein>
    <recommendedName>
        <fullName evidence="3">carbonic anhydrase</fullName>
        <ecNumber evidence="3">4.2.1.1</ecNumber>
    </recommendedName>
</protein>
<feature type="binding site" evidence="11">
    <location>
        <position position="605"/>
    </location>
    <ligand>
        <name>Zn(2+)</name>
        <dbReference type="ChEBI" id="CHEBI:29105"/>
    </ligand>
</feature>
<feature type="compositionally biased region" description="Basic and acidic residues" evidence="12">
    <location>
        <begin position="21"/>
        <end position="30"/>
    </location>
</feature>
<organism evidence="15 16">
    <name type="scientific">Kutzneria buriramensis</name>
    <dbReference type="NCBI Taxonomy" id="1045776"/>
    <lineage>
        <taxon>Bacteria</taxon>
        <taxon>Bacillati</taxon>
        <taxon>Actinomycetota</taxon>
        <taxon>Actinomycetes</taxon>
        <taxon>Pseudonocardiales</taxon>
        <taxon>Pseudonocardiaceae</taxon>
        <taxon>Kutzneria</taxon>
    </lineage>
</organism>
<feature type="transmembrane region" description="Helical" evidence="13">
    <location>
        <begin position="73"/>
        <end position="95"/>
    </location>
</feature>
<dbReference type="AlphaFoldDB" id="A0A3E0I1D9"/>
<dbReference type="SUPFAM" id="SSF53056">
    <property type="entry name" value="beta-carbonic anhydrase, cab"/>
    <property type="match status" value="1"/>
</dbReference>
<dbReference type="EC" id="4.2.1.1" evidence="3"/>
<dbReference type="PANTHER" id="PTHR11814">
    <property type="entry name" value="SULFATE TRANSPORTER"/>
    <property type="match status" value="1"/>
</dbReference>
<proteinExistence type="inferred from homology"/>
<evidence type="ECO:0000256" key="8">
    <source>
        <dbReference type="ARBA" id="ARBA00023239"/>
    </source>
</evidence>
<evidence type="ECO:0000259" key="14">
    <source>
        <dbReference type="Pfam" id="PF00916"/>
    </source>
</evidence>
<feature type="transmembrane region" description="Helical" evidence="13">
    <location>
        <begin position="264"/>
        <end position="289"/>
    </location>
</feature>
<feature type="compositionally biased region" description="Low complexity" evidence="12">
    <location>
        <begin position="1"/>
        <end position="17"/>
    </location>
</feature>
<feature type="transmembrane region" description="Helical" evidence="13">
    <location>
        <begin position="149"/>
        <end position="171"/>
    </location>
</feature>
<dbReference type="GO" id="GO:0004089">
    <property type="term" value="F:carbonate dehydratase activity"/>
    <property type="evidence" value="ECO:0007669"/>
    <property type="project" value="UniProtKB-EC"/>
</dbReference>